<reference evidence="4" key="2">
    <citation type="submission" date="2025-09" db="UniProtKB">
        <authorList>
            <consortium name="Ensembl"/>
        </authorList>
    </citation>
    <scope>IDENTIFICATION</scope>
</reference>
<proteinExistence type="predicted"/>
<comment type="subcellular location">
    <subcellularLocation>
        <location evidence="1">Cytoplasm</location>
    </subcellularLocation>
</comment>
<organism evidence="4 5">
    <name type="scientific">Buteo japonicus</name>
    <dbReference type="NCBI Taxonomy" id="224669"/>
    <lineage>
        <taxon>Eukaryota</taxon>
        <taxon>Metazoa</taxon>
        <taxon>Chordata</taxon>
        <taxon>Craniata</taxon>
        <taxon>Vertebrata</taxon>
        <taxon>Euteleostomi</taxon>
        <taxon>Archelosauria</taxon>
        <taxon>Archosauria</taxon>
        <taxon>Dinosauria</taxon>
        <taxon>Saurischia</taxon>
        <taxon>Theropoda</taxon>
        <taxon>Coelurosauria</taxon>
        <taxon>Aves</taxon>
        <taxon>Neognathae</taxon>
        <taxon>Neoaves</taxon>
        <taxon>Telluraves</taxon>
        <taxon>Accipitrimorphae</taxon>
        <taxon>Accipitriformes</taxon>
        <taxon>Accipitridae</taxon>
        <taxon>Accipitrinae</taxon>
        <taxon>Buteo</taxon>
    </lineage>
</organism>
<dbReference type="InterPro" id="IPR011993">
    <property type="entry name" value="PH-like_dom_sf"/>
</dbReference>
<dbReference type="SUPFAM" id="SSF50729">
    <property type="entry name" value="PH domain-like"/>
    <property type="match status" value="1"/>
</dbReference>
<dbReference type="Gene3D" id="2.30.29.30">
    <property type="entry name" value="Pleckstrin-homology domain (PH domain)/Phosphotyrosine-binding domain (PTB)"/>
    <property type="match status" value="1"/>
</dbReference>
<protein>
    <submittedName>
        <fullName evidence="4">Low density lipoprotein receptor adaptor protein 1</fullName>
    </submittedName>
</protein>
<evidence type="ECO:0000313" key="4">
    <source>
        <dbReference type="Ensembl" id="ENSBJAP00000000511.1"/>
    </source>
</evidence>
<evidence type="ECO:0000313" key="5">
    <source>
        <dbReference type="Proteomes" id="UP000694555"/>
    </source>
</evidence>
<sequence length="276" mass="30369">KSRYCRAWGGTEPSPLPENWTDTRETLLEGMLFSLKYMGMTLVEQPKGEELSAAAVKRIVATAKASGKKLQKVTLKVSPRGIVLNDSGTNELIENISIYRWVMVCTSVRACPKAPRLLQSPPRLSGGRRVAAKFKVNLRLVQKCPASGKESRDEPGGVECVDRRCAAKRSVAMPTGNLLDLEDPAKSPLTSSANSPHLDNSMFGPSSSVNNNVVWVNLRSYFLFFSPLRLAQSRTNPHVLETGLTAQDIQSAETLSPVDWNKIDSNTGEKDDLFMF</sequence>
<evidence type="ECO:0000256" key="1">
    <source>
        <dbReference type="ARBA" id="ARBA00004496"/>
    </source>
</evidence>
<evidence type="ECO:0000256" key="2">
    <source>
        <dbReference type="ARBA" id="ARBA00022490"/>
    </source>
</evidence>
<dbReference type="InterPro" id="IPR051133">
    <property type="entry name" value="Adapter_Engulfment-Domain"/>
</dbReference>
<dbReference type="GO" id="GO:0005769">
    <property type="term" value="C:early endosome"/>
    <property type="evidence" value="ECO:0007669"/>
    <property type="project" value="TreeGrafter"/>
</dbReference>
<dbReference type="Proteomes" id="UP000694555">
    <property type="component" value="Unplaced"/>
</dbReference>
<name>A0A8B9YY49_9AVES</name>
<keyword evidence="2" id="KW-0963">Cytoplasm</keyword>
<dbReference type="PANTHER" id="PTHR11232">
    <property type="entry name" value="PHOSPHOTYROSINE INTERACTION DOMAIN-CONTAINING FAMILY MEMBER"/>
    <property type="match status" value="1"/>
</dbReference>
<keyword evidence="5" id="KW-1185">Reference proteome</keyword>
<feature type="compositionally biased region" description="Polar residues" evidence="3">
    <location>
        <begin position="188"/>
        <end position="198"/>
    </location>
</feature>
<accession>A0A8B9YY49</accession>
<dbReference type="AlphaFoldDB" id="A0A8B9YY49"/>
<evidence type="ECO:0000256" key="3">
    <source>
        <dbReference type="SAM" id="MobiDB-lite"/>
    </source>
</evidence>
<dbReference type="Ensembl" id="ENSBJAT00000000524.1">
    <property type="protein sequence ID" value="ENSBJAP00000000511.1"/>
    <property type="gene ID" value="ENSBJAG00000000397.1"/>
</dbReference>
<dbReference type="PANTHER" id="PTHR11232:SF35">
    <property type="entry name" value="LOW DENSITY LIPOPROTEIN RECEPTOR ADAPTER PROTEIN 1"/>
    <property type="match status" value="1"/>
</dbReference>
<reference evidence="4" key="1">
    <citation type="submission" date="2025-08" db="UniProtKB">
        <authorList>
            <consortium name="Ensembl"/>
        </authorList>
    </citation>
    <scope>IDENTIFICATION</scope>
</reference>
<feature type="region of interest" description="Disordered" evidence="3">
    <location>
        <begin position="178"/>
        <end position="203"/>
    </location>
</feature>